<proteinExistence type="predicted"/>
<gene>
    <name evidence="1" type="ORF">SAMN05444337_1439</name>
</gene>
<accession>A0A1M6H5Y7</accession>
<dbReference type="OrthoDB" id="660602at2"/>
<organism evidence="1 2">
    <name type="scientific">Flavobacterium haoranii</name>
    <dbReference type="NCBI Taxonomy" id="683124"/>
    <lineage>
        <taxon>Bacteria</taxon>
        <taxon>Pseudomonadati</taxon>
        <taxon>Bacteroidota</taxon>
        <taxon>Flavobacteriia</taxon>
        <taxon>Flavobacteriales</taxon>
        <taxon>Flavobacteriaceae</taxon>
        <taxon>Flavobacterium</taxon>
    </lineage>
</organism>
<dbReference type="Proteomes" id="UP000184232">
    <property type="component" value="Unassembled WGS sequence"/>
</dbReference>
<keyword evidence="2" id="KW-1185">Reference proteome</keyword>
<dbReference type="RefSeq" id="WP_072783502.1">
    <property type="nucleotide sequence ID" value="NZ_CP045292.1"/>
</dbReference>
<sequence>MKFIILTYITLFSLNLFCQEYNINKKYLFWTFHTQNTTINGISLGAFPQLNDKDRFVRTNGIRLEIPGFGFLAPLGNGSPISRIDSVSGKFERNKYKFDEIINGINISSGTVGKINYNGITIAAIAQF</sequence>
<name>A0A1M6H5Y7_9FLAO</name>
<dbReference type="STRING" id="683124.SAMN05444337_1439"/>
<reference evidence="1 2" key="1">
    <citation type="submission" date="2016-11" db="EMBL/GenBank/DDBJ databases">
        <authorList>
            <person name="Jaros S."/>
            <person name="Januszkiewicz K."/>
            <person name="Wedrychowicz H."/>
        </authorList>
    </citation>
    <scope>NUCLEOTIDE SEQUENCE [LARGE SCALE GENOMIC DNA]</scope>
    <source>
        <strain evidence="1 2">DSM 22807</strain>
    </source>
</reference>
<dbReference type="EMBL" id="FQZH01000002">
    <property type="protein sequence ID" value="SHJ17583.1"/>
    <property type="molecule type" value="Genomic_DNA"/>
</dbReference>
<evidence type="ECO:0000313" key="1">
    <source>
        <dbReference type="EMBL" id="SHJ17583.1"/>
    </source>
</evidence>
<evidence type="ECO:0000313" key="2">
    <source>
        <dbReference type="Proteomes" id="UP000184232"/>
    </source>
</evidence>
<dbReference type="AlphaFoldDB" id="A0A1M6H5Y7"/>
<protein>
    <submittedName>
        <fullName evidence="1">Uncharacterized protein</fullName>
    </submittedName>
</protein>